<dbReference type="RefSeq" id="WP_091738517.1">
    <property type="nucleotide sequence ID" value="NZ_FNNQ01000006.1"/>
</dbReference>
<evidence type="ECO:0000313" key="7">
    <source>
        <dbReference type="Proteomes" id="UP000198534"/>
    </source>
</evidence>
<gene>
    <name evidence="6" type="ORF">SAMN05444487_10660</name>
</gene>
<feature type="transmembrane region" description="Helical" evidence="4">
    <location>
        <begin position="12"/>
        <end position="31"/>
    </location>
</feature>
<dbReference type="Gene3D" id="3.40.630.10">
    <property type="entry name" value="Zn peptidases"/>
    <property type="match status" value="1"/>
</dbReference>
<dbReference type="PANTHER" id="PTHR43808">
    <property type="entry name" value="ACETYLORNITHINE DEACETYLASE"/>
    <property type="match status" value="1"/>
</dbReference>
<evidence type="ECO:0000256" key="1">
    <source>
        <dbReference type="ARBA" id="ARBA00022723"/>
    </source>
</evidence>
<sequence>MKRWQGWNTKVVWSLCLSLVLGLFIVGVIRIEAKDNTTPAVEGIDSRWVNVLQKLVDENSSTDNVAGSEKNREIMIQEFDKLGFKSTVKEGTQGRKVVSFQKAGAKPELALIGHVDTVFPKDSSFDKLKVEGNRLSGPGVIDMKGGLVMMLNIVDELNRTDPELAGKIRVIINDDEETGSVGTNAILKDLTKDLKYGLVLEPGLPDGSLVTSHMGVRWLQVDVHGKASHAGLEPQSGIDACTEASYKTTKLSRITDYKKGPFVNPGVIQGGTKPNVVCENATIKMDIRFFGKKDLDRATKRIKKITDHSTVYNKKLKQGTKSELKQLAELPPMTESSTADLFKFAQEAGKELGQSVTGKQVGYGSDANHLAPTGLKLLVGLGPYGGGMHTNNEFMDAANYEKRLKLNLSLIGKVLKK</sequence>
<dbReference type="AlphaFoldDB" id="A0A1H2W9S6"/>
<evidence type="ECO:0000256" key="3">
    <source>
        <dbReference type="PIRSR" id="PIRSR037238-1"/>
    </source>
</evidence>
<feature type="active site" evidence="3">
    <location>
        <position position="116"/>
    </location>
</feature>
<dbReference type="InterPro" id="IPR017150">
    <property type="entry name" value="Pept_M20_glutamate_carboxypep"/>
</dbReference>
<dbReference type="OrthoDB" id="9783294at2"/>
<keyword evidence="1" id="KW-0479">Metal-binding</keyword>
<dbReference type="PANTHER" id="PTHR43808:SF9">
    <property type="entry name" value="BLL0789 PROTEIN"/>
    <property type="match status" value="1"/>
</dbReference>
<keyword evidence="7" id="KW-1185">Reference proteome</keyword>
<dbReference type="InterPro" id="IPR011650">
    <property type="entry name" value="Peptidase_M20_dimer"/>
</dbReference>
<dbReference type="Pfam" id="PF07687">
    <property type="entry name" value="M20_dimer"/>
    <property type="match status" value="1"/>
</dbReference>
<dbReference type="GO" id="GO:0046872">
    <property type="term" value="F:metal ion binding"/>
    <property type="evidence" value="ECO:0007669"/>
    <property type="project" value="UniProtKB-KW"/>
</dbReference>
<keyword evidence="2" id="KW-0378">Hydrolase</keyword>
<proteinExistence type="predicted"/>
<dbReference type="InterPro" id="IPR036264">
    <property type="entry name" value="Bact_exopeptidase_dim_dom"/>
</dbReference>
<dbReference type="Proteomes" id="UP000198534">
    <property type="component" value="Unassembled WGS sequence"/>
</dbReference>
<dbReference type="PIRSF" id="PIRSF037238">
    <property type="entry name" value="Carboxypeptidase_G2"/>
    <property type="match status" value="1"/>
</dbReference>
<accession>A0A1H2W9S6</accession>
<dbReference type="InterPro" id="IPR050072">
    <property type="entry name" value="Peptidase_M20A"/>
</dbReference>
<keyword evidence="6" id="KW-0645">Protease</keyword>
<evidence type="ECO:0000313" key="6">
    <source>
        <dbReference type="EMBL" id="SDW77278.1"/>
    </source>
</evidence>
<evidence type="ECO:0000259" key="5">
    <source>
        <dbReference type="Pfam" id="PF07687"/>
    </source>
</evidence>
<feature type="domain" description="Peptidase M20 dimerisation" evidence="5">
    <location>
        <begin position="212"/>
        <end position="307"/>
    </location>
</feature>
<dbReference type="InterPro" id="IPR002933">
    <property type="entry name" value="Peptidase_M20"/>
</dbReference>
<keyword evidence="4" id="KW-0812">Transmembrane</keyword>
<evidence type="ECO:0000256" key="4">
    <source>
        <dbReference type="SAM" id="Phobius"/>
    </source>
</evidence>
<dbReference type="SUPFAM" id="SSF53187">
    <property type="entry name" value="Zn-dependent exopeptidases"/>
    <property type="match status" value="1"/>
</dbReference>
<reference evidence="6 7" key="1">
    <citation type="submission" date="2016-10" db="EMBL/GenBank/DDBJ databases">
        <authorList>
            <person name="de Groot N.N."/>
        </authorList>
    </citation>
    <scope>NUCLEOTIDE SEQUENCE [LARGE SCALE GENOMIC DNA]</scope>
    <source>
        <strain evidence="6 7">DSM 45610</strain>
    </source>
</reference>
<protein>
    <submittedName>
        <fullName evidence="6">Glutamate carboxypeptidase</fullName>
    </submittedName>
</protein>
<dbReference type="GO" id="GO:0004180">
    <property type="term" value="F:carboxypeptidase activity"/>
    <property type="evidence" value="ECO:0007669"/>
    <property type="project" value="UniProtKB-KW"/>
</dbReference>
<name>A0A1H2W9S6_9BACL</name>
<keyword evidence="4" id="KW-0472">Membrane</keyword>
<dbReference type="Pfam" id="PF01546">
    <property type="entry name" value="Peptidase_M20"/>
    <property type="match status" value="1"/>
</dbReference>
<dbReference type="EMBL" id="FNNQ01000006">
    <property type="protein sequence ID" value="SDW77278.1"/>
    <property type="molecule type" value="Genomic_DNA"/>
</dbReference>
<dbReference type="SUPFAM" id="SSF55031">
    <property type="entry name" value="Bacterial exopeptidase dimerisation domain"/>
    <property type="match status" value="1"/>
</dbReference>
<keyword evidence="6" id="KW-0121">Carboxypeptidase</keyword>
<keyword evidence="4" id="KW-1133">Transmembrane helix</keyword>
<dbReference type="STRING" id="1048340.SAMN05444487_10660"/>
<feature type="active site" description="Proton acceptor" evidence="3">
    <location>
        <position position="176"/>
    </location>
</feature>
<evidence type="ECO:0000256" key="2">
    <source>
        <dbReference type="ARBA" id="ARBA00022801"/>
    </source>
</evidence>
<dbReference type="Gene3D" id="3.30.70.360">
    <property type="match status" value="1"/>
</dbReference>
<organism evidence="6 7">
    <name type="scientific">Marininema mesophilum</name>
    <dbReference type="NCBI Taxonomy" id="1048340"/>
    <lineage>
        <taxon>Bacteria</taxon>
        <taxon>Bacillati</taxon>
        <taxon>Bacillota</taxon>
        <taxon>Bacilli</taxon>
        <taxon>Bacillales</taxon>
        <taxon>Thermoactinomycetaceae</taxon>
        <taxon>Marininema</taxon>
    </lineage>
</organism>